<dbReference type="EMBL" id="AHNR02000041">
    <property type="protein sequence ID" value="EKR54810.1"/>
    <property type="molecule type" value="Genomic_DNA"/>
</dbReference>
<proteinExistence type="predicted"/>
<evidence type="ECO:0000313" key="2">
    <source>
        <dbReference type="Proteomes" id="UP000001340"/>
    </source>
</evidence>
<dbReference type="Proteomes" id="UP000001340">
    <property type="component" value="Unassembled WGS sequence"/>
</dbReference>
<name>A0A0E2D484_LEPIR</name>
<dbReference type="AlphaFoldDB" id="A0A0E2D484"/>
<sequence>MFQNLECGILLKKPIILGLAQFREDFYIFKKITRNLEYHFYTSE</sequence>
<accession>A0A0E2D484</accession>
<reference evidence="1 2" key="1">
    <citation type="submission" date="2012-10" db="EMBL/GenBank/DDBJ databases">
        <authorList>
            <person name="Harkins D.M."/>
            <person name="Durkin A.S."/>
            <person name="Brinkac L.M."/>
            <person name="Haft D.H."/>
            <person name="Selengut J.D."/>
            <person name="Sanka R."/>
            <person name="DePew J."/>
            <person name="Purushe J."/>
            <person name="Chanthongthip A."/>
            <person name="Lattana O."/>
            <person name="Phetsouvanh R."/>
            <person name="Newton P.N."/>
            <person name="Vinetz J.M."/>
            <person name="Sutton G.G."/>
            <person name="Nierman W.C."/>
            <person name="Fouts D.E."/>
        </authorList>
    </citation>
    <scope>NUCLEOTIDE SEQUENCE [LARGE SCALE GENOMIC DNA]</scope>
    <source>
        <strain evidence="1 2">UI 12758</strain>
    </source>
</reference>
<organism evidence="1 2">
    <name type="scientific">Leptospira interrogans str. UI 12758</name>
    <dbReference type="NCBI Taxonomy" id="1049938"/>
    <lineage>
        <taxon>Bacteria</taxon>
        <taxon>Pseudomonadati</taxon>
        <taxon>Spirochaetota</taxon>
        <taxon>Spirochaetia</taxon>
        <taxon>Leptospirales</taxon>
        <taxon>Leptospiraceae</taxon>
        <taxon>Leptospira</taxon>
    </lineage>
</organism>
<comment type="caution">
    <text evidence="1">The sequence shown here is derived from an EMBL/GenBank/DDBJ whole genome shotgun (WGS) entry which is preliminary data.</text>
</comment>
<protein>
    <submittedName>
        <fullName evidence="1">Uncharacterized protein</fullName>
    </submittedName>
</protein>
<gene>
    <name evidence="1" type="ORF">LEP1GSC105_1440</name>
</gene>
<evidence type="ECO:0000313" key="1">
    <source>
        <dbReference type="EMBL" id="EKR54810.1"/>
    </source>
</evidence>